<dbReference type="InterPro" id="IPR044081">
    <property type="entry name" value="DUF5776"/>
</dbReference>
<dbReference type="RefSeq" id="WP_188377542.1">
    <property type="nucleotide sequence ID" value="NZ_BMEL01000002.1"/>
</dbReference>
<dbReference type="PANTHER" id="PTHR30404">
    <property type="entry name" value="N-ACETYLMURAMOYL-L-ALANINE AMIDASE"/>
    <property type="match status" value="1"/>
</dbReference>
<dbReference type="GO" id="GO:0008745">
    <property type="term" value="F:N-acetylmuramoyl-L-alanine amidase activity"/>
    <property type="evidence" value="ECO:0007669"/>
    <property type="project" value="InterPro"/>
</dbReference>
<evidence type="ECO:0000259" key="2">
    <source>
        <dbReference type="SMART" id="SM00646"/>
    </source>
</evidence>
<keyword evidence="1" id="KW-0378">Hydrolase</keyword>
<reference evidence="3" key="2">
    <citation type="submission" date="2020-09" db="EMBL/GenBank/DDBJ databases">
        <authorList>
            <person name="Sun Q."/>
            <person name="Zhou Y."/>
        </authorList>
    </citation>
    <scope>NUCLEOTIDE SEQUENCE</scope>
    <source>
        <strain evidence="3">CGMCC 1.12153</strain>
    </source>
</reference>
<dbReference type="Gene3D" id="3.40.630.40">
    <property type="entry name" value="Zn-dependent exopeptidases"/>
    <property type="match status" value="1"/>
</dbReference>
<protein>
    <recommendedName>
        <fullName evidence="2">MurNAc-LAA domain-containing protein</fullName>
    </recommendedName>
</protein>
<dbReference type="EMBL" id="BMEL01000002">
    <property type="protein sequence ID" value="GGF22957.1"/>
    <property type="molecule type" value="Genomic_DNA"/>
</dbReference>
<dbReference type="GO" id="GO:0030288">
    <property type="term" value="C:outer membrane-bounded periplasmic space"/>
    <property type="evidence" value="ECO:0007669"/>
    <property type="project" value="TreeGrafter"/>
</dbReference>
<dbReference type="Pfam" id="PF19087">
    <property type="entry name" value="DUF5776"/>
    <property type="match status" value="1"/>
</dbReference>
<dbReference type="CDD" id="cd02696">
    <property type="entry name" value="MurNAc-LAA"/>
    <property type="match status" value="1"/>
</dbReference>
<dbReference type="SUPFAM" id="SSF53187">
    <property type="entry name" value="Zn-dependent exopeptidases"/>
    <property type="match status" value="1"/>
</dbReference>
<dbReference type="AlphaFoldDB" id="A0A917B4G6"/>
<name>A0A917B4G6_HALAA</name>
<dbReference type="GO" id="GO:0009253">
    <property type="term" value="P:peptidoglycan catabolic process"/>
    <property type="evidence" value="ECO:0007669"/>
    <property type="project" value="InterPro"/>
</dbReference>
<reference evidence="3" key="1">
    <citation type="journal article" date="2014" name="Int. J. Syst. Evol. Microbiol.">
        <title>Complete genome sequence of Corynebacterium casei LMG S-19264T (=DSM 44701T), isolated from a smear-ripened cheese.</title>
        <authorList>
            <consortium name="US DOE Joint Genome Institute (JGI-PGF)"/>
            <person name="Walter F."/>
            <person name="Albersmeier A."/>
            <person name="Kalinowski J."/>
            <person name="Ruckert C."/>
        </authorList>
    </citation>
    <scope>NUCLEOTIDE SEQUENCE</scope>
    <source>
        <strain evidence="3">CGMCC 1.12153</strain>
    </source>
</reference>
<sequence length="282" mass="31174">MNGKWKLSIAVVLLVLAVFALDEENKVIHAESTKIFIDPGHGGSDPGATGNGLQEKNVTLDLALRTKDILDHEYEGHEVQLSRTGDQKLSLDERTNKANSWGADYLVSIHINAGGGAGFESYTYNGSYGGKAETNRLRGLVHDEIVNQTGFNDRGKKEANFHMVRETAMPAVLTENGFIDNATDAEALKSETYKTNIARGHALGIAEALNLTRRSQAYVEVVTDSLWTYNSPDWDDRRDIVSKGEVFTVTRDKFTVGGGEMYRLKSGAYISANSNYVRYFRK</sequence>
<keyword evidence="4" id="KW-1185">Reference proteome</keyword>
<comment type="caution">
    <text evidence="3">The sequence shown here is derived from an EMBL/GenBank/DDBJ whole genome shotgun (WGS) entry which is preliminary data.</text>
</comment>
<dbReference type="Proteomes" id="UP000660110">
    <property type="component" value="Unassembled WGS sequence"/>
</dbReference>
<evidence type="ECO:0000256" key="1">
    <source>
        <dbReference type="ARBA" id="ARBA00022801"/>
    </source>
</evidence>
<dbReference type="SMART" id="SM00646">
    <property type="entry name" value="Ami_3"/>
    <property type="match status" value="1"/>
</dbReference>
<feature type="domain" description="MurNAc-LAA" evidence="2">
    <location>
        <begin position="95"/>
        <end position="206"/>
    </location>
</feature>
<evidence type="ECO:0000313" key="3">
    <source>
        <dbReference type="EMBL" id="GGF22957.1"/>
    </source>
</evidence>
<dbReference type="PANTHER" id="PTHR30404:SF0">
    <property type="entry name" value="N-ACETYLMURAMOYL-L-ALANINE AMIDASE AMIC"/>
    <property type="match status" value="1"/>
</dbReference>
<gene>
    <name evidence="3" type="ORF">GCM10010954_22220</name>
</gene>
<dbReference type="Pfam" id="PF01520">
    <property type="entry name" value="Amidase_3"/>
    <property type="match status" value="1"/>
</dbReference>
<dbReference type="InterPro" id="IPR002508">
    <property type="entry name" value="MurNAc-LAA_cat"/>
</dbReference>
<evidence type="ECO:0000313" key="4">
    <source>
        <dbReference type="Proteomes" id="UP000660110"/>
    </source>
</evidence>
<dbReference type="InterPro" id="IPR050695">
    <property type="entry name" value="N-acetylmuramoyl_amidase_3"/>
</dbReference>
<organism evidence="3 4">
    <name type="scientific">Halobacillus andaensis</name>
    <dbReference type="NCBI Taxonomy" id="1176239"/>
    <lineage>
        <taxon>Bacteria</taxon>
        <taxon>Bacillati</taxon>
        <taxon>Bacillota</taxon>
        <taxon>Bacilli</taxon>
        <taxon>Bacillales</taxon>
        <taxon>Bacillaceae</taxon>
        <taxon>Halobacillus</taxon>
    </lineage>
</organism>
<proteinExistence type="predicted"/>
<accession>A0A917B4G6</accession>